<organism evidence="2 6">
    <name type="scientific">Escherichia coli</name>
    <dbReference type="NCBI Taxonomy" id="562"/>
    <lineage>
        <taxon>Bacteria</taxon>
        <taxon>Pseudomonadati</taxon>
        <taxon>Pseudomonadota</taxon>
        <taxon>Gammaproteobacteria</taxon>
        <taxon>Enterobacterales</taxon>
        <taxon>Enterobacteriaceae</taxon>
        <taxon>Escherichia</taxon>
    </lineage>
</organism>
<reference evidence="2 6" key="2">
    <citation type="submission" date="2018-10" db="EMBL/GenBank/DDBJ databases">
        <authorList>
            <consortium name="NARMS: The National Antimicrobial Resistance Monitoring System"/>
        </authorList>
    </citation>
    <scope>NUCLEOTIDE SEQUENCE [LARGE SCALE GENOMIC DNA]</scope>
    <source>
        <strain evidence="2 6">CVM N17EC1330</strain>
        <strain evidence="3 7">FSIS11923834</strain>
    </source>
</reference>
<accession>A0A229BWJ5</accession>
<protein>
    <submittedName>
        <fullName evidence="2">Uncharacterized protein</fullName>
    </submittedName>
</protein>
<evidence type="ECO:0000313" key="7">
    <source>
        <dbReference type="Proteomes" id="UP000533482"/>
    </source>
</evidence>
<comment type="caution">
    <text evidence="2">The sequence shown here is derived from an EMBL/GenBank/DDBJ whole genome shotgun (WGS) entry which is preliminary data.</text>
</comment>
<evidence type="ECO:0000313" key="6">
    <source>
        <dbReference type="Proteomes" id="UP000382540"/>
    </source>
</evidence>
<dbReference type="EMBL" id="NPIM01000095">
    <property type="protein sequence ID" value="RVE15301.1"/>
    <property type="molecule type" value="Genomic_DNA"/>
</dbReference>
<dbReference type="Proteomes" id="UP000288459">
    <property type="component" value="Unassembled WGS sequence"/>
</dbReference>
<name>A0A229BWJ5_ECOLX</name>
<gene>
    <name evidence="4" type="ORF">CIG67_05685</name>
    <name evidence="2" type="ORF">D9J61_15060</name>
    <name evidence="3" type="ORF">F7N46_24275</name>
</gene>
<evidence type="ECO:0000256" key="1">
    <source>
        <dbReference type="SAM" id="MobiDB-lite"/>
    </source>
</evidence>
<evidence type="ECO:0000313" key="5">
    <source>
        <dbReference type="Proteomes" id="UP000288459"/>
    </source>
</evidence>
<dbReference type="AlphaFoldDB" id="A0A229BWJ5"/>
<proteinExistence type="predicted"/>
<reference evidence="4 5" key="1">
    <citation type="submission" date="2017-08" db="EMBL/GenBank/DDBJ databases">
        <title>Sequencing of Escherichia coli CCPM 6219.</title>
        <authorList>
            <person name="Liu S.-L."/>
            <person name="Zhou Y.-J."/>
            <person name="Zhao M.-F."/>
        </authorList>
    </citation>
    <scope>NUCLEOTIDE SEQUENCE [LARGE SCALE GENOMIC DNA]</scope>
    <source>
        <strain evidence="4 5">CCPM 6219</strain>
    </source>
</reference>
<evidence type="ECO:0000313" key="2">
    <source>
        <dbReference type="EMBL" id="EAC1533337.1"/>
    </source>
</evidence>
<dbReference type="EMBL" id="AAAGZE010000037">
    <property type="protein sequence ID" value="EAC1533337.1"/>
    <property type="molecule type" value="Genomic_DNA"/>
</dbReference>
<evidence type="ECO:0000313" key="3">
    <source>
        <dbReference type="EMBL" id="EFE8676175.1"/>
    </source>
</evidence>
<sequence>MSCGVSGCDIVVASGKKNGQGVTTLPIFFKTEKITSSCNYAEHYAPTQSPRQPCRPAAPPESR</sequence>
<dbReference type="Proteomes" id="UP000533482">
    <property type="component" value="Unassembled WGS sequence"/>
</dbReference>
<dbReference type="EMBL" id="AASOHJ010000053">
    <property type="protein sequence ID" value="EFE8676175.1"/>
    <property type="molecule type" value="Genomic_DNA"/>
</dbReference>
<feature type="region of interest" description="Disordered" evidence="1">
    <location>
        <begin position="44"/>
        <end position="63"/>
    </location>
</feature>
<evidence type="ECO:0000313" key="4">
    <source>
        <dbReference type="EMBL" id="RVE15301.1"/>
    </source>
</evidence>
<dbReference type="Proteomes" id="UP000382540">
    <property type="component" value="Unassembled WGS sequence"/>
</dbReference>